<dbReference type="SUPFAM" id="SSF55120">
    <property type="entry name" value="Pseudouridine synthase"/>
    <property type="match status" value="1"/>
</dbReference>
<evidence type="ECO:0000259" key="4">
    <source>
        <dbReference type="PROSITE" id="PS50984"/>
    </source>
</evidence>
<comment type="similarity">
    <text evidence="1">Belongs to the pseudouridine synthase TruD family.</text>
</comment>
<dbReference type="PANTHER" id="PTHR13326">
    <property type="entry name" value="TRNA PSEUDOURIDINE SYNTHASE D"/>
    <property type="match status" value="1"/>
</dbReference>
<dbReference type="PANTHER" id="PTHR13326:SF21">
    <property type="entry name" value="PSEUDOURIDYLATE SYNTHASE PUS7L"/>
    <property type="match status" value="1"/>
</dbReference>
<keyword evidence="3 5" id="KW-0413">Isomerase</keyword>
<dbReference type="GO" id="GO:0008033">
    <property type="term" value="P:tRNA processing"/>
    <property type="evidence" value="ECO:0007669"/>
    <property type="project" value="UniProtKB-KW"/>
</dbReference>
<dbReference type="Proteomes" id="UP000676194">
    <property type="component" value="Chromosome"/>
</dbReference>
<proteinExistence type="inferred from homology"/>
<reference evidence="5" key="1">
    <citation type="submission" date="2021-05" db="EMBL/GenBank/DDBJ databases">
        <title>Complete genome sequence of the cellulolytic planctomycete Telmatocola sphagniphila SP2T and characterization of the first cellulase from planctomycetes.</title>
        <authorList>
            <person name="Rakitin A.L."/>
            <person name="Beletsky A.V."/>
            <person name="Naumoff D.G."/>
            <person name="Kulichevskaya I.S."/>
            <person name="Mardanov A.V."/>
            <person name="Ravin N.V."/>
            <person name="Dedysh S.N."/>
        </authorList>
    </citation>
    <scope>NUCLEOTIDE SEQUENCE</scope>
    <source>
        <strain evidence="5">SP2T</strain>
    </source>
</reference>
<dbReference type="Gene3D" id="3.30.70.3160">
    <property type="match status" value="1"/>
</dbReference>
<feature type="domain" description="TRUD" evidence="4">
    <location>
        <begin position="135"/>
        <end position="345"/>
    </location>
</feature>
<dbReference type="KEGG" id="tsph:KIH39_04060"/>
<dbReference type="GO" id="GO:0003723">
    <property type="term" value="F:RNA binding"/>
    <property type="evidence" value="ECO:0007669"/>
    <property type="project" value="InterPro"/>
</dbReference>
<dbReference type="PROSITE" id="PS01268">
    <property type="entry name" value="UPF0024"/>
    <property type="match status" value="1"/>
</dbReference>
<dbReference type="Gene3D" id="1.10.1510.30">
    <property type="match status" value="1"/>
</dbReference>
<dbReference type="GO" id="GO:0001522">
    <property type="term" value="P:pseudouridine synthesis"/>
    <property type="evidence" value="ECO:0007669"/>
    <property type="project" value="InterPro"/>
</dbReference>
<evidence type="ECO:0000256" key="1">
    <source>
        <dbReference type="ARBA" id="ARBA00007953"/>
    </source>
</evidence>
<evidence type="ECO:0000313" key="6">
    <source>
        <dbReference type="Proteomes" id="UP000676194"/>
    </source>
</evidence>
<sequence>MKIKSLYSDFQVTENPNTLDTAPGQFSFYCLSKTGQTTLDAFRQLQAAWGYHNDQLSFGGLKDRHAVTIQYFTIWNGPKKDYTLGPLEIKYLGTRTVPYRSSDIQSNHFEVIIRDLPRAAKADIEQSVREVQQVGCPNYFDDQRFGSVGPDKRFIAKEIISGNSEAALKLALIGEYEHDRAGAKREKQILKEHWGDWQKIQGLLSKSRDIRVFRYLTQRRSDFLGAMELLRPELQGLYFSAYQSYIWNRTLSYWLEANLPEEARSSISTRLKDLAAPRRLPENYQAEWKTFELPYPSARLKPLATESWVEPLKKVMAEEGFPLEQMKTGVRKLFFSKGVRKASMEPQGLKISFAKDENHPERIRLQIGFDLPPGSYATMILKRILNKHASSTHLPEISSE</sequence>
<dbReference type="Pfam" id="PF01142">
    <property type="entry name" value="TruD"/>
    <property type="match status" value="1"/>
</dbReference>
<evidence type="ECO:0000256" key="2">
    <source>
        <dbReference type="ARBA" id="ARBA00022694"/>
    </source>
</evidence>
<dbReference type="Gene3D" id="3.30.2350.20">
    <property type="entry name" value="TruD, catalytic domain"/>
    <property type="match status" value="1"/>
</dbReference>
<organism evidence="5 6">
    <name type="scientific">Telmatocola sphagniphila</name>
    <dbReference type="NCBI Taxonomy" id="1123043"/>
    <lineage>
        <taxon>Bacteria</taxon>
        <taxon>Pseudomonadati</taxon>
        <taxon>Planctomycetota</taxon>
        <taxon>Planctomycetia</taxon>
        <taxon>Gemmatales</taxon>
        <taxon>Gemmataceae</taxon>
    </lineage>
</organism>
<dbReference type="EMBL" id="CP074694">
    <property type="protein sequence ID" value="QVL33099.1"/>
    <property type="molecule type" value="Genomic_DNA"/>
</dbReference>
<keyword evidence="6" id="KW-1185">Reference proteome</keyword>
<dbReference type="GO" id="GO:0160150">
    <property type="term" value="F:tRNA pseudouridine(13) synthase activity"/>
    <property type="evidence" value="ECO:0007669"/>
    <property type="project" value="UniProtKB-EC"/>
</dbReference>
<dbReference type="InterPro" id="IPR020119">
    <property type="entry name" value="PsdUridine_synth_TruD_CS"/>
</dbReference>
<dbReference type="EC" id="5.4.99.27" evidence="5"/>
<dbReference type="InterPro" id="IPR042214">
    <property type="entry name" value="TruD_catalytic"/>
</dbReference>
<dbReference type="RefSeq" id="WP_213497989.1">
    <property type="nucleotide sequence ID" value="NZ_CP074694.1"/>
</dbReference>
<accession>A0A8E6B8A0</accession>
<dbReference type="PROSITE" id="PS50984">
    <property type="entry name" value="TRUD"/>
    <property type="match status" value="1"/>
</dbReference>
<dbReference type="InterPro" id="IPR020103">
    <property type="entry name" value="PsdUridine_synth_cat_dom_sf"/>
</dbReference>
<dbReference type="PIRSF" id="PIRSF037016">
    <property type="entry name" value="Pseudouridin_synth_euk_prd"/>
    <property type="match status" value="1"/>
</dbReference>
<name>A0A8E6B8A0_9BACT</name>
<dbReference type="InterPro" id="IPR001656">
    <property type="entry name" value="PsdUridine_synth_TruD"/>
</dbReference>
<gene>
    <name evidence="5" type="primary">truD</name>
    <name evidence="5" type="ORF">KIH39_04060</name>
</gene>
<evidence type="ECO:0000256" key="3">
    <source>
        <dbReference type="ARBA" id="ARBA00023235"/>
    </source>
</evidence>
<evidence type="ECO:0000313" key="5">
    <source>
        <dbReference type="EMBL" id="QVL33099.1"/>
    </source>
</evidence>
<keyword evidence="2" id="KW-0819">tRNA processing</keyword>
<dbReference type="InterPro" id="IPR011760">
    <property type="entry name" value="PsdUridine_synth_TruD_insert"/>
</dbReference>
<protein>
    <submittedName>
        <fullName evidence="5">tRNA pseudouridine(13) synthase TruD</fullName>
        <ecNumber evidence="5">5.4.99.27</ecNumber>
    </submittedName>
</protein>
<dbReference type="AlphaFoldDB" id="A0A8E6B8A0"/>